<dbReference type="CDD" id="cd07518">
    <property type="entry name" value="HAD_YbiV-Like"/>
    <property type="match status" value="1"/>
</dbReference>
<dbReference type="GO" id="GO:0016791">
    <property type="term" value="F:phosphatase activity"/>
    <property type="evidence" value="ECO:0007669"/>
    <property type="project" value="TreeGrafter"/>
</dbReference>
<evidence type="ECO:0000256" key="1">
    <source>
        <dbReference type="SAM" id="MobiDB-lite"/>
    </source>
</evidence>
<proteinExistence type="predicted"/>
<dbReference type="RefSeq" id="WP_021105561.1">
    <property type="nucleotide sequence ID" value="NZ_LT906441.1"/>
</dbReference>
<evidence type="ECO:0000313" key="2">
    <source>
        <dbReference type="EMBL" id="SNV35956.1"/>
    </source>
</evidence>
<dbReference type="eggNOG" id="COG0561">
    <property type="taxonomic scope" value="Bacteria"/>
</dbReference>
<dbReference type="InterPro" id="IPR023214">
    <property type="entry name" value="HAD_sf"/>
</dbReference>
<dbReference type="SFLD" id="SFLDG01140">
    <property type="entry name" value="C2.B:_Phosphomannomutase_and_P"/>
    <property type="match status" value="1"/>
</dbReference>
<protein>
    <submittedName>
        <fullName evidence="2">Phosphatase YbjI</fullName>
        <ecNumber evidence="2">3.1.3.-</ecNumber>
    </submittedName>
</protein>
<dbReference type="AlphaFoldDB" id="A0A239WP46"/>
<dbReference type="Gene3D" id="3.30.1240.10">
    <property type="match status" value="1"/>
</dbReference>
<dbReference type="PANTHER" id="PTHR10000:SF8">
    <property type="entry name" value="HAD SUPERFAMILY HYDROLASE-LIKE, TYPE 3"/>
    <property type="match status" value="1"/>
</dbReference>
<dbReference type="KEGG" id="cgrn:4412665_01299"/>
<organism evidence="2 3">
    <name type="scientific">Cutibacterium granulosum</name>
    <dbReference type="NCBI Taxonomy" id="33011"/>
    <lineage>
        <taxon>Bacteria</taxon>
        <taxon>Bacillati</taxon>
        <taxon>Actinomycetota</taxon>
        <taxon>Actinomycetes</taxon>
        <taxon>Propionibacteriales</taxon>
        <taxon>Propionibacteriaceae</taxon>
        <taxon>Cutibacterium</taxon>
    </lineage>
</organism>
<dbReference type="PANTHER" id="PTHR10000">
    <property type="entry name" value="PHOSPHOSERINE PHOSPHATASE"/>
    <property type="match status" value="1"/>
</dbReference>
<reference evidence="2 3" key="1">
    <citation type="submission" date="2017-06" db="EMBL/GenBank/DDBJ databases">
        <authorList>
            <consortium name="Pathogen Informatics"/>
        </authorList>
    </citation>
    <scope>NUCLEOTIDE SEQUENCE [LARGE SCALE GENOMIC DNA]</scope>
    <source>
        <strain evidence="2 3">NCTC11865</strain>
    </source>
</reference>
<dbReference type="NCBIfam" id="TIGR01484">
    <property type="entry name" value="HAD-SF-IIB"/>
    <property type="match status" value="1"/>
</dbReference>
<evidence type="ECO:0000313" key="3">
    <source>
        <dbReference type="Proteomes" id="UP000215332"/>
    </source>
</evidence>
<dbReference type="GO" id="GO:0005829">
    <property type="term" value="C:cytosol"/>
    <property type="evidence" value="ECO:0007669"/>
    <property type="project" value="TreeGrafter"/>
</dbReference>
<dbReference type="InterPro" id="IPR006379">
    <property type="entry name" value="HAD-SF_hydro_IIB"/>
</dbReference>
<dbReference type="Proteomes" id="UP000215332">
    <property type="component" value="Chromosome 1"/>
</dbReference>
<dbReference type="EMBL" id="LT906441">
    <property type="protein sequence ID" value="SNV35956.1"/>
    <property type="molecule type" value="Genomic_DNA"/>
</dbReference>
<dbReference type="SFLD" id="SFLDS00003">
    <property type="entry name" value="Haloacid_Dehalogenase"/>
    <property type="match status" value="1"/>
</dbReference>
<dbReference type="EC" id="3.1.3.-" evidence="2"/>
<gene>
    <name evidence="2" type="primary">ybjI</name>
    <name evidence="2" type="ORF">SAMEA4412665_01299</name>
</gene>
<dbReference type="Pfam" id="PF08282">
    <property type="entry name" value="Hydrolase_3"/>
    <property type="match status" value="1"/>
</dbReference>
<sequence length="306" mass="33442">MTHAIDHPFRDPAAHDNPHRPDDLRRLRPEANPLASRIRLVVTDMDGTLLRPDHHLPEGLEPVLQTMAHRDIIFAPASGRQCAALAAQFPTVPGHSLIIAENGTNVVMDDELIYSTPLDPRVVRRTIIRVRELRAAGIDCAAVVCHPECGYVERDDEPFLREVTPYYLSHEITTDLVNAHHGAVCEGAVKVAIHCFDDAETVLAPRVADFAELCQVTVSGQHWIDMSNVGTNKGSALSQVQGRLGISRDETVVFGDYLNDLAMMDCATMSFAMANAHPQVIDKAAYLAPPNTEDGVVQVLSALLGL</sequence>
<dbReference type="InterPro" id="IPR036412">
    <property type="entry name" value="HAD-like_sf"/>
</dbReference>
<dbReference type="SUPFAM" id="SSF56784">
    <property type="entry name" value="HAD-like"/>
    <property type="match status" value="1"/>
</dbReference>
<name>A0A239WP46_9ACTN</name>
<keyword evidence="2" id="KW-0378">Hydrolase</keyword>
<dbReference type="GO" id="GO:0000287">
    <property type="term" value="F:magnesium ion binding"/>
    <property type="evidence" value="ECO:0007669"/>
    <property type="project" value="TreeGrafter"/>
</dbReference>
<feature type="region of interest" description="Disordered" evidence="1">
    <location>
        <begin position="1"/>
        <end position="29"/>
    </location>
</feature>
<accession>A0A239WP46</accession>
<dbReference type="Gene3D" id="3.40.50.1000">
    <property type="entry name" value="HAD superfamily/HAD-like"/>
    <property type="match status" value="1"/>
</dbReference>